<reference evidence="1 2" key="1">
    <citation type="submission" date="2015-04" db="EMBL/GenBank/DDBJ databases">
        <title>The draft genome sequence of Erythrobacter marinus HWDM-33.</title>
        <authorList>
            <person name="Zhuang L."/>
            <person name="Liu Y."/>
            <person name="Shao Z."/>
        </authorList>
    </citation>
    <scope>NUCLEOTIDE SEQUENCE [LARGE SCALE GENOMIC DNA]</scope>
    <source>
        <strain evidence="1 2">HWDM-33</strain>
    </source>
</reference>
<evidence type="ECO:0000313" key="2">
    <source>
        <dbReference type="Proteomes" id="UP000053455"/>
    </source>
</evidence>
<dbReference type="STRING" id="874156.GCA_001021555_01973"/>
<gene>
    <name evidence="1" type="ORF">AAV99_06735</name>
</gene>
<dbReference type="AlphaFoldDB" id="A0A0H0XLK2"/>
<dbReference type="EMBL" id="LBHU01000002">
    <property type="protein sequence ID" value="KLI63468.1"/>
    <property type="molecule type" value="Genomic_DNA"/>
</dbReference>
<dbReference type="PATRIC" id="fig|874156.12.peg.1387"/>
<accession>A0A0H0XLK2</accession>
<dbReference type="RefSeq" id="WP_047093280.1">
    <property type="nucleotide sequence ID" value="NZ_LBHU01000002.1"/>
</dbReference>
<protein>
    <submittedName>
        <fullName evidence="1">Uncharacterized protein</fullName>
    </submittedName>
</protein>
<keyword evidence="2" id="KW-1185">Reference proteome</keyword>
<comment type="caution">
    <text evidence="1">The sequence shown here is derived from an EMBL/GenBank/DDBJ whole genome shotgun (WGS) entry which is preliminary data.</text>
</comment>
<proteinExistence type="predicted"/>
<sequence length="59" mass="6362">MKEMPSISLAIGHVRAGLTSMTTIIGPGNRDAVGQLLYIQMDPITMVVSAERRQTGAYN</sequence>
<organism evidence="1 2">
    <name type="scientific">Aurantiacibacter marinus</name>
    <dbReference type="NCBI Taxonomy" id="874156"/>
    <lineage>
        <taxon>Bacteria</taxon>
        <taxon>Pseudomonadati</taxon>
        <taxon>Pseudomonadota</taxon>
        <taxon>Alphaproteobacteria</taxon>
        <taxon>Sphingomonadales</taxon>
        <taxon>Erythrobacteraceae</taxon>
        <taxon>Aurantiacibacter</taxon>
    </lineage>
</organism>
<evidence type="ECO:0000313" key="1">
    <source>
        <dbReference type="EMBL" id="KLI63468.1"/>
    </source>
</evidence>
<name>A0A0H0XLK2_9SPHN</name>
<dbReference type="Proteomes" id="UP000053455">
    <property type="component" value="Unassembled WGS sequence"/>
</dbReference>